<keyword evidence="5" id="KW-0547">Nucleotide-binding</keyword>
<dbReference type="Gene3D" id="1.20.1560.10">
    <property type="entry name" value="ABC transporter type 1, transmembrane domain"/>
    <property type="match status" value="1"/>
</dbReference>
<feature type="domain" description="ABC transporter" evidence="10">
    <location>
        <begin position="331"/>
        <end position="566"/>
    </location>
</feature>
<dbReference type="InterPro" id="IPR003439">
    <property type="entry name" value="ABC_transporter-like_ATP-bd"/>
</dbReference>
<reference evidence="12 13" key="2">
    <citation type="journal article" date="2011" name="J. Bacteriol.">
        <title>Genome Sequence of Kosmotoga olearia Strain TBF 19.5.1, a Thermophilic Bacterium with a Wide Growth Temperature Range, Isolated from the Troll B Oil Platform in the North Sea.</title>
        <authorList>
            <person name="Swithers K.S."/>
            <person name="Dipippo J.L."/>
            <person name="Bruce D.C."/>
            <person name="Detter C."/>
            <person name="Tapia R."/>
            <person name="Han S."/>
            <person name="Goodwin L.A."/>
            <person name="Han J."/>
            <person name="Woyke T."/>
            <person name="Pitluck S."/>
            <person name="Pennacchio L."/>
            <person name="Nolan M."/>
            <person name="Mikhailova N."/>
            <person name="Land M.L."/>
            <person name="Nesbo C.L."/>
            <person name="Gogarten J.P."/>
            <person name="Noll K.M."/>
        </authorList>
    </citation>
    <scope>NUCLEOTIDE SEQUENCE [LARGE SCALE GENOMIC DNA]</scope>
    <source>
        <strain evidence="13">ATCC BAA-1733 / DSM 21960 / TBF 19.5.1</strain>
    </source>
</reference>
<feature type="transmembrane region" description="Helical" evidence="9">
    <location>
        <begin position="235"/>
        <end position="257"/>
    </location>
</feature>
<dbReference type="InterPro" id="IPR039421">
    <property type="entry name" value="Type_1_exporter"/>
</dbReference>
<keyword evidence="8 9" id="KW-0472">Membrane</keyword>
<dbReference type="InterPro" id="IPR017871">
    <property type="entry name" value="ABC_transporter-like_CS"/>
</dbReference>
<evidence type="ECO:0000256" key="7">
    <source>
        <dbReference type="ARBA" id="ARBA00022989"/>
    </source>
</evidence>
<dbReference type="FunFam" id="3.40.50.300:FF:000221">
    <property type="entry name" value="Multidrug ABC transporter ATP-binding protein"/>
    <property type="match status" value="1"/>
</dbReference>
<dbReference type="HOGENOM" id="CLU_000604_84_3_0"/>
<dbReference type="InterPro" id="IPR011527">
    <property type="entry name" value="ABC1_TM_dom"/>
</dbReference>
<feature type="transmembrane region" description="Helical" evidence="9">
    <location>
        <begin position="154"/>
        <end position="173"/>
    </location>
</feature>
<dbReference type="PANTHER" id="PTHR43394">
    <property type="entry name" value="ATP-DEPENDENT PERMEASE MDL1, MITOCHONDRIAL"/>
    <property type="match status" value="1"/>
</dbReference>
<evidence type="ECO:0000256" key="1">
    <source>
        <dbReference type="ARBA" id="ARBA00004651"/>
    </source>
</evidence>
<dbReference type="SMART" id="SM00382">
    <property type="entry name" value="AAA"/>
    <property type="match status" value="1"/>
</dbReference>
<comment type="subcellular location">
    <subcellularLocation>
        <location evidence="1">Cell membrane</location>
        <topology evidence="1">Multi-pass membrane protein</topology>
    </subcellularLocation>
</comment>
<feature type="transmembrane region" description="Helical" evidence="9">
    <location>
        <begin position="129"/>
        <end position="148"/>
    </location>
</feature>
<evidence type="ECO:0000256" key="5">
    <source>
        <dbReference type="ARBA" id="ARBA00022741"/>
    </source>
</evidence>
<feature type="transmembrane region" description="Helical" evidence="9">
    <location>
        <begin position="277"/>
        <end position="296"/>
    </location>
</feature>
<evidence type="ECO:0000259" key="11">
    <source>
        <dbReference type="PROSITE" id="PS50929"/>
    </source>
</evidence>
<keyword evidence="13" id="KW-1185">Reference proteome</keyword>
<name>C5CI80_KOSOT</name>
<evidence type="ECO:0000313" key="12">
    <source>
        <dbReference type="EMBL" id="ACR80782.1"/>
    </source>
</evidence>
<dbReference type="Gene3D" id="3.40.50.300">
    <property type="entry name" value="P-loop containing nucleotide triphosphate hydrolases"/>
    <property type="match status" value="1"/>
</dbReference>
<dbReference type="RefSeq" id="WP_015869423.1">
    <property type="nucleotide sequence ID" value="NC_012785.1"/>
</dbReference>
<dbReference type="CDD" id="cd18541">
    <property type="entry name" value="ABC_6TM_TmrB_like"/>
    <property type="match status" value="1"/>
</dbReference>
<dbReference type="GO" id="GO:0005524">
    <property type="term" value="F:ATP binding"/>
    <property type="evidence" value="ECO:0007669"/>
    <property type="project" value="UniProtKB-KW"/>
</dbReference>
<keyword evidence="2" id="KW-0813">Transport</keyword>
<dbReference type="InterPro" id="IPR036640">
    <property type="entry name" value="ABC1_TM_sf"/>
</dbReference>
<dbReference type="AlphaFoldDB" id="C5CI80"/>
<dbReference type="KEGG" id="kol:Kole_2105"/>
<gene>
    <name evidence="12" type="ordered locus">Kole_2105</name>
</gene>
<evidence type="ECO:0000256" key="4">
    <source>
        <dbReference type="ARBA" id="ARBA00022692"/>
    </source>
</evidence>
<evidence type="ECO:0000313" key="13">
    <source>
        <dbReference type="Proteomes" id="UP000002382"/>
    </source>
</evidence>
<dbReference type="PANTHER" id="PTHR43394:SF1">
    <property type="entry name" value="ATP-BINDING CASSETTE SUB-FAMILY B MEMBER 10, MITOCHONDRIAL"/>
    <property type="match status" value="1"/>
</dbReference>
<evidence type="ECO:0000256" key="6">
    <source>
        <dbReference type="ARBA" id="ARBA00022840"/>
    </source>
</evidence>
<feature type="transmembrane region" description="Helical" evidence="9">
    <location>
        <begin position="12"/>
        <end position="30"/>
    </location>
</feature>
<organism evidence="12 13">
    <name type="scientific">Kosmotoga olearia (strain ATCC BAA-1733 / DSM 21960 / TBF 19.5.1)</name>
    <dbReference type="NCBI Taxonomy" id="521045"/>
    <lineage>
        <taxon>Bacteria</taxon>
        <taxon>Thermotogati</taxon>
        <taxon>Thermotogota</taxon>
        <taxon>Thermotogae</taxon>
        <taxon>Kosmotogales</taxon>
        <taxon>Kosmotogaceae</taxon>
        <taxon>Kosmotoga</taxon>
    </lineage>
</organism>
<dbReference type="STRING" id="521045.Kole_2105"/>
<dbReference type="Pfam" id="PF00005">
    <property type="entry name" value="ABC_tran"/>
    <property type="match status" value="1"/>
</dbReference>
<dbReference type="OrthoDB" id="40044at2"/>
<reference evidence="12 13" key="1">
    <citation type="submission" date="2009-06" db="EMBL/GenBank/DDBJ databases">
        <title>Complete sequence of Thermotogales bacterium TBF 19.5.1.</title>
        <authorList>
            <consortium name="US DOE Joint Genome Institute"/>
            <person name="Lucas S."/>
            <person name="Copeland A."/>
            <person name="Lapidus A."/>
            <person name="Glavina del Rio T."/>
            <person name="Tice H."/>
            <person name="Bruce D."/>
            <person name="Goodwin L."/>
            <person name="Pitluck S."/>
            <person name="Chertkov O."/>
            <person name="Brettin T."/>
            <person name="Detter J.C."/>
            <person name="Han C."/>
            <person name="Schmutz J."/>
            <person name="Larimer F."/>
            <person name="Land M."/>
            <person name="Hauser L."/>
            <person name="Kyrpides N."/>
            <person name="Ovchinnikova G."/>
            <person name="Noll K."/>
        </authorList>
    </citation>
    <scope>NUCLEOTIDE SEQUENCE [LARGE SCALE GENOMIC DNA]</scope>
    <source>
        <strain evidence="13">ATCC BAA-1733 / DSM 21960 / TBF 19.5.1</strain>
    </source>
</reference>
<keyword evidence="6" id="KW-0067">ATP-binding</keyword>
<dbReference type="Pfam" id="PF00664">
    <property type="entry name" value="ABC_membrane"/>
    <property type="match status" value="1"/>
</dbReference>
<dbReference type="GO" id="GO:0015421">
    <property type="term" value="F:ABC-type oligopeptide transporter activity"/>
    <property type="evidence" value="ECO:0007669"/>
    <property type="project" value="TreeGrafter"/>
</dbReference>
<feature type="transmembrane region" description="Helical" evidence="9">
    <location>
        <begin position="50"/>
        <end position="72"/>
    </location>
</feature>
<accession>C5CI80</accession>
<keyword evidence="4 9" id="KW-0812">Transmembrane</keyword>
<sequence length="576" mass="65369">MLKEFFKRYWWTYLLGSFFLIIVDLLQLIVPRVIGNIVDALKVGLNDISALKLSIISIFMIALGVFMARFFWRILIMGSARRFEYYSKKILFEKLLSLSPSFYDKTRVGDLMARFTNDVRAVRMAMGPAIVMIVDAIFLTSVTIIAMGTMVDWSLTWIAIIPLPFLAMVTSFFGKMIHNRFKSVQESFSDLTDTVEESVSGVRVIKSYGIEDLRYETLKKKSQDYVNKNMRLVRVWGMFFPLIQLLASIGYIIATFYGGRKVILGEITLGEFITFTAYLGMLIWPMMAIGWVINLIQRGRASYKRLLDILNRESEVISKDPVAAKKLQGHVIIRDLTYRYPGSERVVLDNISMEIKPGTKVAIVGTTGSGKSTIAKLIARLYQVPDGKIFIDGIDINKLPPETVRENISYVPQETFLFTDTIKGNIAFGIEDDEEERIVKYASVAAIHEDIVQFPKGYDTLVGERGVTLSGGQKQRVAIARALIKETPIVILDDCLSAVDTETEARILSSLVNSTEKKTIIIISHRLKAVRDANVIYVLHDGKIVGHGTHEELIESNELYRRMYERQLLEEKLEEE</sequence>
<dbReference type="Proteomes" id="UP000002382">
    <property type="component" value="Chromosome"/>
</dbReference>
<dbReference type="EMBL" id="CP001634">
    <property type="protein sequence ID" value="ACR80782.1"/>
    <property type="molecule type" value="Genomic_DNA"/>
</dbReference>
<dbReference type="GO" id="GO:0005886">
    <property type="term" value="C:plasma membrane"/>
    <property type="evidence" value="ECO:0007669"/>
    <property type="project" value="UniProtKB-SubCell"/>
</dbReference>
<evidence type="ECO:0000256" key="3">
    <source>
        <dbReference type="ARBA" id="ARBA00022475"/>
    </source>
</evidence>
<dbReference type="PROSITE" id="PS00211">
    <property type="entry name" value="ABC_TRANSPORTER_1"/>
    <property type="match status" value="1"/>
</dbReference>
<dbReference type="PROSITE" id="PS50929">
    <property type="entry name" value="ABC_TM1F"/>
    <property type="match status" value="1"/>
</dbReference>
<evidence type="ECO:0000256" key="2">
    <source>
        <dbReference type="ARBA" id="ARBA00022448"/>
    </source>
</evidence>
<keyword evidence="7 9" id="KW-1133">Transmembrane helix</keyword>
<protein>
    <submittedName>
        <fullName evidence="12">ABC transporter related</fullName>
    </submittedName>
</protein>
<dbReference type="InterPro" id="IPR003593">
    <property type="entry name" value="AAA+_ATPase"/>
</dbReference>
<feature type="domain" description="ABC transmembrane type-1" evidence="11">
    <location>
        <begin position="14"/>
        <end position="298"/>
    </location>
</feature>
<evidence type="ECO:0000256" key="9">
    <source>
        <dbReference type="SAM" id="Phobius"/>
    </source>
</evidence>
<evidence type="ECO:0000259" key="10">
    <source>
        <dbReference type="PROSITE" id="PS50893"/>
    </source>
</evidence>
<keyword evidence="3" id="KW-1003">Cell membrane</keyword>
<proteinExistence type="predicted"/>
<dbReference type="GO" id="GO:0016887">
    <property type="term" value="F:ATP hydrolysis activity"/>
    <property type="evidence" value="ECO:0007669"/>
    <property type="project" value="InterPro"/>
</dbReference>
<dbReference type="eggNOG" id="COG1132">
    <property type="taxonomic scope" value="Bacteria"/>
</dbReference>
<dbReference type="PROSITE" id="PS50893">
    <property type="entry name" value="ABC_TRANSPORTER_2"/>
    <property type="match status" value="1"/>
</dbReference>
<dbReference type="SUPFAM" id="SSF52540">
    <property type="entry name" value="P-loop containing nucleoside triphosphate hydrolases"/>
    <property type="match status" value="1"/>
</dbReference>
<dbReference type="InterPro" id="IPR027417">
    <property type="entry name" value="P-loop_NTPase"/>
</dbReference>
<dbReference type="FunFam" id="1.20.1560.10:FF:000011">
    <property type="entry name" value="Multidrug ABC transporter ATP-binding protein"/>
    <property type="match status" value="1"/>
</dbReference>
<dbReference type="SUPFAM" id="SSF90123">
    <property type="entry name" value="ABC transporter transmembrane region"/>
    <property type="match status" value="1"/>
</dbReference>
<evidence type="ECO:0000256" key="8">
    <source>
        <dbReference type="ARBA" id="ARBA00023136"/>
    </source>
</evidence>